<evidence type="ECO:0000256" key="1">
    <source>
        <dbReference type="SAM" id="Coils"/>
    </source>
</evidence>
<feature type="coiled-coil region" evidence="1">
    <location>
        <begin position="446"/>
        <end position="475"/>
    </location>
</feature>
<feature type="region of interest" description="Disordered" evidence="2">
    <location>
        <begin position="339"/>
        <end position="380"/>
    </location>
</feature>
<dbReference type="Proteomes" id="UP001559025">
    <property type="component" value="Unassembled WGS sequence"/>
</dbReference>
<accession>A0ABV3WQL7</accession>
<dbReference type="Pfam" id="PF20155">
    <property type="entry name" value="TMP_3"/>
    <property type="match status" value="1"/>
</dbReference>
<evidence type="ECO:0000259" key="3">
    <source>
        <dbReference type="Pfam" id="PF20155"/>
    </source>
</evidence>
<keyword evidence="5" id="KW-1185">Reference proteome</keyword>
<reference evidence="4 5" key="1">
    <citation type="submission" date="2024-01" db="EMBL/GenBank/DDBJ databases">
        <title>New evidence supports the origin of RcGTA from prophage.</title>
        <authorList>
            <person name="Xu Y."/>
            <person name="Liu B."/>
            <person name="Chen F."/>
        </authorList>
    </citation>
    <scope>NUCLEOTIDE SEQUENCE [LARGE SCALE GENOMIC DNA]</scope>
    <source>
        <strain evidence="4 5">CBW1107-2</strain>
    </source>
</reference>
<evidence type="ECO:0000256" key="2">
    <source>
        <dbReference type="SAM" id="MobiDB-lite"/>
    </source>
</evidence>
<keyword evidence="1" id="KW-0175">Coiled coil</keyword>
<organism evidence="4 5">
    <name type="scientific">Neoaquamicrobium sediminum</name>
    <dbReference type="NCBI Taxonomy" id="1849104"/>
    <lineage>
        <taxon>Bacteria</taxon>
        <taxon>Pseudomonadati</taxon>
        <taxon>Pseudomonadota</taxon>
        <taxon>Alphaproteobacteria</taxon>
        <taxon>Hyphomicrobiales</taxon>
        <taxon>Phyllobacteriaceae</taxon>
        <taxon>Neoaquamicrobium</taxon>
    </lineage>
</organism>
<dbReference type="NCBIfam" id="TIGR02675">
    <property type="entry name" value="tape_meas_nterm"/>
    <property type="match status" value="1"/>
</dbReference>
<evidence type="ECO:0000313" key="5">
    <source>
        <dbReference type="Proteomes" id="UP001559025"/>
    </source>
</evidence>
<dbReference type="RefSeq" id="WP_368802197.1">
    <property type="nucleotide sequence ID" value="NZ_JAZHFV010000002.1"/>
</dbReference>
<feature type="domain" description="Tape measure protein N-terminal" evidence="3">
    <location>
        <begin position="28"/>
        <end position="221"/>
    </location>
</feature>
<dbReference type="EMBL" id="JAZHFV010000002">
    <property type="protein sequence ID" value="MEX4006945.1"/>
    <property type="molecule type" value="Genomic_DNA"/>
</dbReference>
<protein>
    <submittedName>
        <fullName evidence="4">Tape measure protein</fullName>
    </submittedName>
</protein>
<gene>
    <name evidence="4" type="ORF">V1479_06490</name>
</gene>
<dbReference type="InterPro" id="IPR013491">
    <property type="entry name" value="Tape_meas_N"/>
</dbReference>
<name>A0ABV3WQL7_9HYPH</name>
<feature type="compositionally biased region" description="Basic and acidic residues" evidence="2">
    <location>
        <begin position="347"/>
        <end position="357"/>
    </location>
</feature>
<comment type="caution">
    <text evidence="4">The sequence shown here is derived from an EMBL/GenBank/DDBJ whole genome shotgun (WGS) entry which is preliminary data.</text>
</comment>
<feature type="compositionally biased region" description="Basic and acidic residues" evidence="2">
    <location>
        <begin position="365"/>
        <end position="380"/>
    </location>
</feature>
<sequence>MERRMSAIGAGIGTSFAKALAIAGGARGIQSLIDSATRIENALKVAGLEGDNLRAVYDRLFQSAQKNAAPIEAMVTLYGRLAQAQDSLNVSQNEMTNFVDKIGVALRVSGASATEASGALLQLSQALGAGIVRAEEYNSINEGARPILQAVAAGLKEAGGDVAKLRSLVIDGKVSSEAFFRAFEAGSVILEEKVAGAELTVSQHLVRLRNVLIDAAGDFNKGSGAAEAFGSMLSEVADIVSQTDFSKMGEEIAKYIGWVNDARIAVMSWLEAHGAALGRDLGLDSIGEMLTGGAAVRQLGPLTITSSKALQRRIDDAFGSAVETAGGLTERAIQDAYQRRGQSIADGKTRRLPETETKPSTVSLKDYDLPGKDKGAKKRADDYQRLSQRIAESTAALVAETEAQRQLNPLIDDYGYAVEKARAEQELLSAAKKAGLTITPALRSEIANLADQYALASAEAAKLAEEQDKARENAEKWLGVGQDMTKGFIDDLINGKPAAESFASAISKIGDALLDDVLSAISDIKNASGGGFLGFLGSLFGGGTNWGSLSASGKYLFDTGGYTGNGGKHEPKGVVHGGEYVFSKDAVQKAGVGNLEALHRSLKGYAMGGYVAPTTASMARPATASGPPQQVNIAIDVSGARGNTEIMQMVGEGVREGLRQYDREAGPSMVKRVVNDPRAVG</sequence>
<evidence type="ECO:0000313" key="4">
    <source>
        <dbReference type="EMBL" id="MEX4006945.1"/>
    </source>
</evidence>
<proteinExistence type="predicted"/>